<reference evidence="1 2" key="1">
    <citation type="submission" date="2021-07" db="EMBL/GenBank/DDBJ databases">
        <title>Thermus aquaticus gen. n. and sp. n., a nonsporulating extreme thermophile.</title>
        <authorList>
            <person name="Hu C.-J."/>
            <person name="Li W.-J."/>
            <person name="Xian W.-D."/>
        </authorList>
    </citation>
    <scope>NUCLEOTIDE SEQUENCE [LARGE SCALE GENOMIC DNA]</scope>
    <source>
        <strain evidence="1 2">SYSU G05001</strain>
    </source>
</reference>
<comment type="caution">
    <text evidence="1">The sequence shown here is derived from an EMBL/GenBank/DDBJ whole genome shotgun (WGS) entry which is preliminary data.</text>
</comment>
<gene>
    <name evidence="1" type="ORF">KZX47_08195</name>
</gene>
<dbReference type="Proteomes" id="UP000724268">
    <property type="component" value="Unassembled WGS sequence"/>
</dbReference>
<dbReference type="SUPFAM" id="SSF82784">
    <property type="entry name" value="OsmC-like"/>
    <property type="match status" value="1"/>
</dbReference>
<dbReference type="PANTHER" id="PTHR35368:SF1">
    <property type="entry name" value="HYDROPEROXIDE REDUCTASE"/>
    <property type="match status" value="1"/>
</dbReference>
<dbReference type="InterPro" id="IPR052924">
    <property type="entry name" value="OsmC/Ohr_hydroprdx_reductase"/>
</dbReference>
<sequence length="186" mass="20182">MTAQNRLNGIDIDGLVATVQAIQADPNLARFRFRSHTDWVSGGNVKTRIQGFYGAGHEDTSRAAPFTLEGDEPSVLLGTDKGPNAVEVVLHALASCLAVGFIYNAAARGIQVDALEFDIEGDLDLQGFLGLSEKARPGYEGIRVRYRVKADASQEKLLELCDYVQKTSPVLDILRNPVPVKVSLEV</sequence>
<evidence type="ECO:0000313" key="2">
    <source>
        <dbReference type="Proteomes" id="UP000724268"/>
    </source>
</evidence>
<dbReference type="EMBL" id="JAHXRS010000014">
    <property type="protein sequence ID" value="MBW6395125.1"/>
    <property type="molecule type" value="Genomic_DNA"/>
</dbReference>
<name>A0ABS6ZYK5_9DEIN</name>
<dbReference type="InterPro" id="IPR015946">
    <property type="entry name" value="KH_dom-like_a/b"/>
</dbReference>
<dbReference type="Gene3D" id="3.30.300.20">
    <property type="match status" value="1"/>
</dbReference>
<dbReference type="Pfam" id="PF02566">
    <property type="entry name" value="OsmC"/>
    <property type="match status" value="1"/>
</dbReference>
<organism evidence="1 2">
    <name type="scientific">Thermus brevis</name>
    <dbReference type="NCBI Taxonomy" id="2862456"/>
    <lineage>
        <taxon>Bacteria</taxon>
        <taxon>Thermotogati</taxon>
        <taxon>Deinococcota</taxon>
        <taxon>Deinococci</taxon>
        <taxon>Thermales</taxon>
        <taxon>Thermaceae</taxon>
        <taxon>Thermus</taxon>
    </lineage>
</organism>
<dbReference type="InterPro" id="IPR036102">
    <property type="entry name" value="OsmC/Ohrsf"/>
</dbReference>
<evidence type="ECO:0000313" key="1">
    <source>
        <dbReference type="EMBL" id="MBW6395125.1"/>
    </source>
</evidence>
<dbReference type="RefSeq" id="WP_135255879.1">
    <property type="nucleotide sequence ID" value="NZ_JAHXRS010000014.1"/>
</dbReference>
<keyword evidence="2" id="KW-1185">Reference proteome</keyword>
<dbReference type="InterPro" id="IPR003718">
    <property type="entry name" value="OsmC/Ohr_fam"/>
</dbReference>
<accession>A0ABS6ZYK5</accession>
<protein>
    <submittedName>
        <fullName evidence="1">OsmC family protein</fullName>
    </submittedName>
</protein>
<dbReference type="PANTHER" id="PTHR35368">
    <property type="entry name" value="HYDROPEROXIDE REDUCTASE"/>
    <property type="match status" value="1"/>
</dbReference>
<proteinExistence type="predicted"/>